<gene>
    <name evidence="1" type="ORF">ALEPTO_LOCUS13695</name>
</gene>
<keyword evidence="2" id="KW-1185">Reference proteome</keyword>
<sequence>TPEEYSKEENLLTQLDNAIYININFEETETTNEEDLNENLELLQNFKLVNRVELDVWKFLDRETQKCSQCPK</sequence>
<evidence type="ECO:0000313" key="2">
    <source>
        <dbReference type="Proteomes" id="UP000789508"/>
    </source>
</evidence>
<feature type="non-terminal residue" evidence="1">
    <location>
        <position position="72"/>
    </location>
</feature>
<feature type="non-terminal residue" evidence="1">
    <location>
        <position position="1"/>
    </location>
</feature>
<comment type="caution">
    <text evidence="1">The sequence shown here is derived from an EMBL/GenBank/DDBJ whole genome shotgun (WGS) entry which is preliminary data.</text>
</comment>
<protein>
    <submittedName>
        <fullName evidence="1">3787_t:CDS:1</fullName>
    </submittedName>
</protein>
<reference evidence="1" key="1">
    <citation type="submission" date="2021-06" db="EMBL/GenBank/DDBJ databases">
        <authorList>
            <person name="Kallberg Y."/>
            <person name="Tangrot J."/>
            <person name="Rosling A."/>
        </authorList>
    </citation>
    <scope>NUCLEOTIDE SEQUENCE</scope>
    <source>
        <strain evidence="1">FL130A</strain>
    </source>
</reference>
<dbReference type="AlphaFoldDB" id="A0A9N9J401"/>
<name>A0A9N9J401_9GLOM</name>
<accession>A0A9N9J401</accession>
<proteinExistence type="predicted"/>
<organism evidence="1 2">
    <name type="scientific">Ambispora leptoticha</name>
    <dbReference type="NCBI Taxonomy" id="144679"/>
    <lineage>
        <taxon>Eukaryota</taxon>
        <taxon>Fungi</taxon>
        <taxon>Fungi incertae sedis</taxon>
        <taxon>Mucoromycota</taxon>
        <taxon>Glomeromycotina</taxon>
        <taxon>Glomeromycetes</taxon>
        <taxon>Archaeosporales</taxon>
        <taxon>Ambisporaceae</taxon>
        <taxon>Ambispora</taxon>
    </lineage>
</organism>
<evidence type="ECO:0000313" key="1">
    <source>
        <dbReference type="EMBL" id="CAG8761570.1"/>
    </source>
</evidence>
<dbReference type="EMBL" id="CAJVPS010046646">
    <property type="protein sequence ID" value="CAG8761570.1"/>
    <property type="molecule type" value="Genomic_DNA"/>
</dbReference>
<dbReference type="Proteomes" id="UP000789508">
    <property type="component" value="Unassembled WGS sequence"/>
</dbReference>